<dbReference type="OrthoDB" id="9804305at2"/>
<dbReference type="Pfam" id="PF03725">
    <property type="entry name" value="RNase_PH_C"/>
    <property type="match status" value="2"/>
</dbReference>
<proteinExistence type="inferred from homology"/>
<dbReference type="Gene3D" id="3.30.1370.10">
    <property type="entry name" value="K Homology domain, type 1"/>
    <property type="match status" value="1"/>
</dbReference>
<evidence type="ECO:0000256" key="4">
    <source>
        <dbReference type="ARBA" id="ARBA00022679"/>
    </source>
</evidence>
<dbReference type="SUPFAM" id="SSF50249">
    <property type="entry name" value="Nucleic acid-binding proteins"/>
    <property type="match status" value="1"/>
</dbReference>
<dbReference type="InterPro" id="IPR020568">
    <property type="entry name" value="Ribosomal_Su5_D2-typ_SF"/>
</dbReference>
<protein>
    <recommendedName>
        <fullName evidence="9">Polyribonucleotide nucleotidyltransferase</fullName>
        <ecNumber evidence="9">2.7.7.8</ecNumber>
    </recommendedName>
    <alternativeName>
        <fullName evidence="9">Polynucleotide phosphorylase</fullName>
        <shortName evidence="9">PNPase</shortName>
    </alternativeName>
</protein>
<dbReference type="SUPFAM" id="SSF46915">
    <property type="entry name" value="Polynucleotide phosphorylase/guanosine pentaphosphate synthase (PNPase/GPSI), domain 3"/>
    <property type="match status" value="1"/>
</dbReference>
<dbReference type="SUPFAM" id="SSF55666">
    <property type="entry name" value="Ribonuclease PH domain 2-like"/>
    <property type="match status" value="2"/>
</dbReference>
<dbReference type="Gene3D" id="2.40.50.140">
    <property type="entry name" value="Nucleic acid-binding proteins"/>
    <property type="match status" value="1"/>
</dbReference>
<dbReference type="CDD" id="cd02393">
    <property type="entry name" value="KH-I_PNPase"/>
    <property type="match status" value="1"/>
</dbReference>
<gene>
    <name evidence="9" type="primary">pnp</name>
    <name evidence="11" type="ORF">DBT_1196</name>
</gene>
<comment type="subcellular location">
    <subcellularLocation>
        <location evidence="1 9">Cytoplasm</location>
    </subcellularLocation>
</comment>
<accession>A0A1B9F686</accession>
<sequence>MIKVRTWVDSKEFCIETGRIAKQANGSVLVSQGDTVVLVTAVTSGEVREGIDFLPLVVDYQEMFYAAGRIPGGYFRREIGRPSEKEILTSRFIDRPLRPRFPEGYRYDTQIIATVLSVDPENDPDVLAITGASAALHCSDIPFDGPIAGVRIGRVNGEYVLNPTKSQLMESDLNIIVAGTKDAIVMVEGGIAVLPEDEVLDAIMAAHKGLQPLLDLQEELREKAGKPKMQVPDIPRDDELIGRVRELALKDLEKAIRIPTKMARSEAKKEIKARVIEDLSVAYPGREKEIAGYLKELEKELMRGLIVNEKKRIDGRKFDEVRPIWCKVGELPRTHGSAIFTRGETQVMAVATLGSTQDEQRIESPGGEFFKHFMVHYNFPPYCVGEVRPLRGPARRDIGHGALAEKALSAIVPPPEDFLYTIRIVSEVLESNGSSSMATVCGGTLAMMDAGIPIRDMVAGVAMGLIKEGDEVIILTDIIGDEDHLGDMDFKVAGTEEGVTALQMDIKISEIDKDILKKALLQAKEARLHILAKMKEVIDKPRAKLSEYAPKVTTLNINPDKIRDLIGPGGKNIKAIISECDVKIDVDDNGLVKIFSPNKEAADKAIERIQELTKEAQVGEVYLGKVKRITDFGAFVEILPGTDGLVHISELDNKRVNNVRDILKEGDEVMVKVIEIDQMGRIKLSRKALL</sequence>
<dbReference type="GO" id="GO:0006396">
    <property type="term" value="P:RNA processing"/>
    <property type="evidence" value="ECO:0007669"/>
    <property type="project" value="InterPro"/>
</dbReference>
<dbReference type="InterPro" id="IPR036456">
    <property type="entry name" value="PNPase_PH_RNA-bd_sf"/>
</dbReference>
<evidence type="ECO:0000256" key="2">
    <source>
        <dbReference type="ARBA" id="ARBA00007404"/>
    </source>
</evidence>
<dbReference type="GO" id="GO:0006402">
    <property type="term" value="P:mRNA catabolic process"/>
    <property type="evidence" value="ECO:0007669"/>
    <property type="project" value="UniProtKB-UniRule"/>
</dbReference>
<dbReference type="FunFam" id="3.30.230.70:FF:000002">
    <property type="entry name" value="Polyribonucleotide nucleotidyltransferase"/>
    <property type="match status" value="1"/>
</dbReference>
<dbReference type="RefSeq" id="WP_067617557.1">
    <property type="nucleotide sequence ID" value="NZ_MAGO01000005.1"/>
</dbReference>
<dbReference type="PIRSF" id="PIRSF005499">
    <property type="entry name" value="PNPase"/>
    <property type="match status" value="1"/>
</dbReference>
<dbReference type="GO" id="GO:0003723">
    <property type="term" value="F:RNA binding"/>
    <property type="evidence" value="ECO:0007669"/>
    <property type="project" value="UniProtKB-UniRule"/>
</dbReference>
<dbReference type="InterPro" id="IPR003029">
    <property type="entry name" value="S1_domain"/>
</dbReference>
<dbReference type="GO" id="GO:0005829">
    <property type="term" value="C:cytosol"/>
    <property type="evidence" value="ECO:0007669"/>
    <property type="project" value="TreeGrafter"/>
</dbReference>
<evidence type="ECO:0000256" key="5">
    <source>
        <dbReference type="ARBA" id="ARBA00022695"/>
    </source>
</evidence>
<keyword evidence="4 9" id="KW-0808">Transferase</keyword>
<dbReference type="InterPro" id="IPR036612">
    <property type="entry name" value="KH_dom_type_1_sf"/>
</dbReference>
<dbReference type="PATRIC" id="fig|1156395.6.peg.1210"/>
<dbReference type="EMBL" id="MAGO01000005">
    <property type="protein sequence ID" value="OCC15449.1"/>
    <property type="molecule type" value="Genomic_DNA"/>
</dbReference>
<dbReference type="EC" id="2.7.7.8" evidence="9"/>
<dbReference type="Gene3D" id="3.30.230.70">
    <property type="entry name" value="GHMP Kinase, N-terminal domain"/>
    <property type="match status" value="2"/>
</dbReference>
<dbReference type="InterPro" id="IPR001247">
    <property type="entry name" value="ExoRNase_PH_dom1"/>
</dbReference>
<keyword evidence="7 9" id="KW-0460">Magnesium</keyword>
<evidence type="ECO:0000259" key="10">
    <source>
        <dbReference type="PROSITE" id="PS50126"/>
    </source>
</evidence>
<dbReference type="Pfam" id="PF03726">
    <property type="entry name" value="PNPase"/>
    <property type="match status" value="1"/>
</dbReference>
<evidence type="ECO:0000256" key="9">
    <source>
        <dbReference type="HAMAP-Rule" id="MF_01595"/>
    </source>
</evidence>
<evidence type="ECO:0000313" key="11">
    <source>
        <dbReference type="EMBL" id="OCC15449.1"/>
    </source>
</evidence>
<dbReference type="InterPro" id="IPR015848">
    <property type="entry name" value="PNPase_PH_RNA-bd_bac/org-type"/>
</dbReference>
<evidence type="ECO:0000256" key="7">
    <source>
        <dbReference type="ARBA" id="ARBA00022842"/>
    </source>
</evidence>
<evidence type="ECO:0000256" key="8">
    <source>
        <dbReference type="ARBA" id="ARBA00022884"/>
    </source>
</evidence>
<dbReference type="FunFam" id="3.30.230.70:FF:000001">
    <property type="entry name" value="Polyribonucleotide nucleotidyltransferase"/>
    <property type="match status" value="1"/>
</dbReference>
<dbReference type="GO" id="GO:0000287">
    <property type="term" value="F:magnesium ion binding"/>
    <property type="evidence" value="ECO:0007669"/>
    <property type="project" value="UniProtKB-UniRule"/>
</dbReference>
<comment type="caution">
    <text evidence="11">The sequence shown here is derived from an EMBL/GenBank/DDBJ whole genome shotgun (WGS) entry which is preliminary data.</text>
</comment>
<dbReference type="SMART" id="SM00322">
    <property type="entry name" value="KH"/>
    <property type="match status" value="1"/>
</dbReference>
<dbReference type="Pfam" id="PF00575">
    <property type="entry name" value="S1"/>
    <property type="match status" value="1"/>
</dbReference>
<keyword evidence="5 9" id="KW-0548">Nucleotidyltransferase</keyword>
<dbReference type="STRING" id="1156395.DBT_1196"/>
<evidence type="ECO:0000256" key="6">
    <source>
        <dbReference type="ARBA" id="ARBA00022723"/>
    </source>
</evidence>
<dbReference type="Proteomes" id="UP000093080">
    <property type="component" value="Unassembled WGS sequence"/>
</dbReference>
<dbReference type="PANTHER" id="PTHR11252:SF0">
    <property type="entry name" value="POLYRIBONUCLEOTIDE NUCLEOTIDYLTRANSFERASE 1, MITOCHONDRIAL"/>
    <property type="match status" value="1"/>
</dbReference>
<dbReference type="PROSITE" id="PS50126">
    <property type="entry name" value="S1"/>
    <property type="match status" value="1"/>
</dbReference>
<dbReference type="CDD" id="cd11364">
    <property type="entry name" value="RNase_PH_PNPase_2"/>
    <property type="match status" value="1"/>
</dbReference>
<dbReference type="InterPro" id="IPR015847">
    <property type="entry name" value="ExoRNase_PH_dom2"/>
</dbReference>
<reference evidence="11 12" key="1">
    <citation type="submission" date="2016-06" db="EMBL/GenBank/DDBJ databases">
        <title>Respiratory ammonification of nitrate coupled to the oxidation of elemental sulfur in deep-sea autotrophic thermophilic bacteria.</title>
        <authorList>
            <person name="Slobodkina G.B."/>
            <person name="Mardanov A.V."/>
            <person name="Ravin N.V."/>
            <person name="Frolova A.A."/>
            <person name="Viryasiv M.B."/>
            <person name="Chernyh N.A."/>
            <person name="Bonch-Osmolovskaya E.A."/>
            <person name="Slobodkin A.I."/>
        </authorList>
    </citation>
    <scope>NUCLEOTIDE SEQUENCE [LARGE SCALE GENOMIC DNA]</scope>
    <source>
        <strain evidence="11 12">S69</strain>
    </source>
</reference>
<dbReference type="CDD" id="cd11363">
    <property type="entry name" value="RNase_PH_PNPase_1"/>
    <property type="match status" value="1"/>
</dbReference>
<keyword evidence="6 9" id="KW-0479">Metal-binding</keyword>
<keyword evidence="3 9" id="KW-0963">Cytoplasm</keyword>
<evidence type="ECO:0000313" key="12">
    <source>
        <dbReference type="Proteomes" id="UP000093080"/>
    </source>
</evidence>
<feature type="domain" description="S1 motif" evidence="10">
    <location>
        <begin position="619"/>
        <end position="687"/>
    </location>
</feature>
<dbReference type="InterPro" id="IPR012162">
    <property type="entry name" value="PNPase"/>
</dbReference>
<keyword evidence="12" id="KW-1185">Reference proteome</keyword>
<dbReference type="PROSITE" id="PS50084">
    <property type="entry name" value="KH_TYPE_1"/>
    <property type="match status" value="1"/>
</dbReference>
<dbReference type="AlphaFoldDB" id="A0A1B9F686"/>
<dbReference type="PANTHER" id="PTHR11252">
    <property type="entry name" value="POLYRIBONUCLEOTIDE NUCLEOTIDYLTRANSFERASE"/>
    <property type="match status" value="1"/>
</dbReference>
<dbReference type="GO" id="GO:0000175">
    <property type="term" value="F:3'-5'-RNA exonuclease activity"/>
    <property type="evidence" value="ECO:0007669"/>
    <property type="project" value="TreeGrafter"/>
</dbReference>
<dbReference type="SMART" id="SM00316">
    <property type="entry name" value="S1"/>
    <property type="match status" value="1"/>
</dbReference>
<dbReference type="FunFam" id="3.30.1370.10:FF:000001">
    <property type="entry name" value="Polyribonucleotide nucleotidyltransferase"/>
    <property type="match status" value="1"/>
</dbReference>
<feature type="binding site" evidence="9">
    <location>
        <position position="489"/>
    </location>
    <ligand>
        <name>Mg(2+)</name>
        <dbReference type="ChEBI" id="CHEBI:18420"/>
    </ligand>
</feature>
<keyword evidence="8 9" id="KW-0694">RNA-binding</keyword>
<dbReference type="InterPro" id="IPR012340">
    <property type="entry name" value="NA-bd_OB-fold"/>
</dbReference>
<dbReference type="HAMAP" id="MF_01595">
    <property type="entry name" value="PNPase"/>
    <property type="match status" value="1"/>
</dbReference>
<dbReference type="NCBIfam" id="TIGR03591">
    <property type="entry name" value="polynuc_phos"/>
    <property type="match status" value="1"/>
</dbReference>
<dbReference type="FunFam" id="2.40.50.140:FF:000023">
    <property type="entry name" value="Polyribonucleotide nucleotidyltransferase"/>
    <property type="match status" value="1"/>
</dbReference>
<dbReference type="Pfam" id="PF00013">
    <property type="entry name" value="KH_1"/>
    <property type="match status" value="1"/>
</dbReference>
<dbReference type="NCBIfam" id="NF008805">
    <property type="entry name" value="PRK11824.1"/>
    <property type="match status" value="1"/>
</dbReference>
<dbReference type="CDD" id="cd04472">
    <property type="entry name" value="S1_PNPase"/>
    <property type="match status" value="1"/>
</dbReference>
<dbReference type="InterPro" id="IPR004088">
    <property type="entry name" value="KH_dom_type_1"/>
</dbReference>
<dbReference type="InterPro" id="IPR036345">
    <property type="entry name" value="ExoRNase_PH_dom2_sf"/>
</dbReference>
<comment type="catalytic activity">
    <reaction evidence="9">
        <text>RNA(n+1) + phosphate = RNA(n) + a ribonucleoside 5'-diphosphate</text>
        <dbReference type="Rhea" id="RHEA:22096"/>
        <dbReference type="Rhea" id="RHEA-COMP:14527"/>
        <dbReference type="Rhea" id="RHEA-COMP:17342"/>
        <dbReference type="ChEBI" id="CHEBI:43474"/>
        <dbReference type="ChEBI" id="CHEBI:57930"/>
        <dbReference type="ChEBI" id="CHEBI:140395"/>
        <dbReference type="EC" id="2.7.7.8"/>
    </reaction>
</comment>
<dbReference type="SUPFAM" id="SSF54791">
    <property type="entry name" value="Eukaryotic type KH-domain (KH-domain type I)"/>
    <property type="match status" value="1"/>
</dbReference>
<evidence type="ECO:0000256" key="3">
    <source>
        <dbReference type="ARBA" id="ARBA00022490"/>
    </source>
</evidence>
<comment type="similarity">
    <text evidence="2 9">Belongs to the polyribonucleotide nucleotidyltransferase family.</text>
</comment>
<dbReference type="GO" id="GO:0004654">
    <property type="term" value="F:polyribonucleotide nucleotidyltransferase activity"/>
    <property type="evidence" value="ECO:0007669"/>
    <property type="project" value="UniProtKB-UniRule"/>
</dbReference>
<name>A0A1B9F686_9BACT</name>
<organism evidence="11 12">
    <name type="scientific">Dissulfuribacter thermophilus</name>
    <dbReference type="NCBI Taxonomy" id="1156395"/>
    <lineage>
        <taxon>Bacteria</taxon>
        <taxon>Pseudomonadati</taxon>
        <taxon>Thermodesulfobacteriota</taxon>
        <taxon>Dissulfuribacteria</taxon>
        <taxon>Dissulfuribacterales</taxon>
        <taxon>Dissulfuribacteraceae</taxon>
        <taxon>Dissulfuribacter</taxon>
    </lineage>
</organism>
<comment type="function">
    <text evidence="9">Involved in mRNA degradation. Catalyzes the phosphorolysis of single-stranded polyribonucleotides processively in the 3'- to 5'-direction.</text>
</comment>
<dbReference type="InterPro" id="IPR027408">
    <property type="entry name" value="PNPase/RNase_PH_dom_sf"/>
</dbReference>
<dbReference type="Pfam" id="PF01138">
    <property type="entry name" value="RNase_PH"/>
    <property type="match status" value="2"/>
</dbReference>
<comment type="cofactor">
    <cofactor evidence="9">
        <name>Mg(2+)</name>
        <dbReference type="ChEBI" id="CHEBI:18420"/>
    </cofactor>
</comment>
<evidence type="ECO:0000256" key="1">
    <source>
        <dbReference type="ARBA" id="ARBA00004496"/>
    </source>
</evidence>
<dbReference type="InterPro" id="IPR004087">
    <property type="entry name" value="KH_dom"/>
</dbReference>
<feature type="binding site" evidence="9">
    <location>
        <position position="483"/>
    </location>
    <ligand>
        <name>Mg(2+)</name>
        <dbReference type="ChEBI" id="CHEBI:18420"/>
    </ligand>
</feature>
<dbReference type="SUPFAM" id="SSF54211">
    <property type="entry name" value="Ribosomal protein S5 domain 2-like"/>
    <property type="match status" value="2"/>
</dbReference>